<name>A0ABN2P0C2_9MICC</name>
<evidence type="ECO:0008006" key="3">
    <source>
        <dbReference type="Google" id="ProtNLM"/>
    </source>
</evidence>
<dbReference type="Proteomes" id="UP001500784">
    <property type="component" value="Unassembled WGS sequence"/>
</dbReference>
<gene>
    <name evidence="1" type="ORF">GCM10009688_09580</name>
</gene>
<evidence type="ECO:0000313" key="1">
    <source>
        <dbReference type="EMBL" id="GAA1907637.1"/>
    </source>
</evidence>
<evidence type="ECO:0000313" key="2">
    <source>
        <dbReference type="Proteomes" id="UP001500784"/>
    </source>
</evidence>
<sequence length="63" mass="6773">MGLPAHLPICHHCGVDDYLIYEFYTAPTGNDPGVVSYTCSACETFAGHEVPAGWAPPGWRVGH</sequence>
<comment type="caution">
    <text evidence="1">The sequence shown here is derived from an EMBL/GenBank/DDBJ whole genome shotgun (WGS) entry which is preliminary data.</text>
</comment>
<keyword evidence="2" id="KW-1185">Reference proteome</keyword>
<reference evidence="1 2" key="1">
    <citation type="journal article" date="2019" name="Int. J. Syst. Evol. Microbiol.">
        <title>The Global Catalogue of Microorganisms (GCM) 10K type strain sequencing project: providing services to taxonomists for standard genome sequencing and annotation.</title>
        <authorList>
            <consortium name="The Broad Institute Genomics Platform"/>
            <consortium name="The Broad Institute Genome Sequencing Center for Infectious Disease"/>
            <person name="Wu L."/>
            <person name="Ma J."/>
        </authorList>
    </citation>
    <scope>NUCLEOTIDE SEQUENCE [LARGE SCALE GENOMIC DNA]</scope>
    <source>
        <strain evidence="1 2">JCM 13316</strain>
    </source>
</reference>
<proteinExistence type="predicted"/>
<protein>
    <recommendedName>
        <fullName evidence="3">Small CPxCG-related zinc finger protein</fullName>
    </recommendedName>
</protein>
<accession>A0ABN2P0C2</accession>
<dbReference type="EMBL" id="BAAALV010000002">
    <property type="protein sequence ID" value="GAA1907637.1"/>
    <property type="molecule type" value="Genomic_DNA"/>
</dbReference>
<organism evidence="1 2">
    <name type="scientific">Arthrobacter gandavensis</name>
    <dbReference type="NCBI Taxonomy" id="169960"/>
    <lineage>
        <taxon>Bacteria</taxon>
        <taxon>Bacillati</taxon>
        <taxon>Actinomycetota</taxon>
        <taxon>Actinomycetes</taxon>
        <taxon>Micrococcales</taxon>
        <taxon>Micrococcaceae</taxon>
        <taxon>Arthrobacter</taxon>
    </lineage>
</organism>